<protein>
    <recommendedName>
        <fullName evidence="3">Ig-like domain-containing protein</fullName>
    </recommendedName>
</protein>
<accession>A0A9D4G5I7</accession>
<dbReference type="EMBL" id="JAIWYP010000006">
    <property type="protein sequence ID" value="KAH3810781.1"/>
    <property type="molecule type" value="Genomic_DNA"/>
</dbReference>
<feature type="transmembrane region" description="Helical" evidence="1">
    <location>
        <begin position="139"/>
        <end position="162"/>
    </location>
</feature>
<evidence type="ECO:0000313" key="4">
    <source>
        <dbReference type="EMBL" id="KAH3810781.1"/>
    </source>
</evidence>
<proteinExistence type="predicted"/>
<dbReference type="PROSITE" id="PS50835">
    <property type="entry name" value="IG_LIKE"/>
    <property type="match status" value="1"/>
</dbReference>
<dbReference type="Pfam" id="PF07686">
    <property type="entry name" value="V-set"/>
    <property type="match status" value="1"/>
</dbReference>
<keyword evidence="1" id="KW-1133">Transmembrane helix</keyword>
<dbReference type="InterPro" id="IPR036179">
    <property type="entry name" value="Ig-like_dom_sf"/>
</dbReference>
<dbReference type="AlphaFoldDB" id="A0A9D4G5I7"/>
<keyword evidence="1" id="KW-0812">Transmembrane</keyword>
<evidence type="ECO:0000256" key="2">
    <source>
        <dbReference type="SAM" id="SignalP"/>
    </source>
</evidence>
<feature type="signal peptide" evidence="2">
    <location>
        <begin position="1"/>
        <end position="21"/>
    </location>
</feature>
<dbReference type="InterPro" id="IPR007110">
    <property type="entry name" value="Ig-like_dom"/>
</dbReference>
<evidence type="ECO:0000256" key="1">
    <source>
        <dbReference type="SAM" id="Phobius"/>
    </source>
</evidence>
<dbReference type="InterPro" id="IPR013783">
    <property type="entry name" value="Ig-like_fold"/>
</dbReference>
<reference evidence="4" key="1">
    <citation type="journal article" date="2019" name="bioRxiv">
        <title>The Genome of the Zebra Mussel, Dreissena polymorpha: A Resource for Invasive Species Research.</title>
        <authorList>
            <person name="McCartney M.A."/>
            <person name="Auch B."/>
            <person name="Kono T."/>
            <person name="Mallez S."/>
            <person name="Zhang Y."/>
            <person name="Obille A."/>
            <person name="Becker A."/>
            <person name="Abrahante J.E."/>
            <person name="Garbe J."/>
            <person name="Badalamenti J.P."/>
            <person name="Herman A."/>
            <person name="Mangelson H."/>
            <person name="Liachko I."/>
            <person name="Sullivan S."/>
            <person name="Sone E.D."/>
            <person name="Koren S."/>
            <person name="Silverstein K.A.T."/>
            <person name="Beckman K.B."/>
            <person name="Gohl D.M."/>
        </authorList>
    </citation>
    <scope>NUCLEOTIDE SEQUENCE</scope>
    <source>
        <strain evidence="4">Duluth1</strain>
        <tissue evidence="4">Whole animal</tissue>
    </source>
</reference>
<dbReference type="InterPro" id="IPR013106">
    <property type="entry name" value="Ig_V-set"/>
</dbReference>
<organism evidence="4 5">
    <name type="scientific">Dreissena polymorpha</name>
    <name type="common">Zebra mussel</name>
    <name type="synonym">Mytilus polymorpha</name>
    <dbReference type="NCBI Taxonomy" id="45954"/>
    <lineage>
        <taxon>Eukaryota</taxon>
        <taxon>Metazoa</taxon>
        <taxon>Spiralia</taxon>
        <taxon>Lophotrochozoa</taxon>
        <taxon>Mollusca</taxon>
        <taxon>Bivalvia</taxon>
        <taxon>Autobranchia</taxon>
        <taxon>Heteroconchia</taxon>
        <taxon>Euheterodonta</taxon>
        <taxon>Imparidentia</taxon>
        <taxon>Neoheterodontei</taxon>
        <taxon>Myida</taxon>
        <taxon>Dreissenoidea</taxon>
        <taxon>Dreissenidae</taxon>
        <taxon>Dreissena</taxon>
    </lineage>
</organism>
<keyword evidence="2" id="KW-0732">Signal</keyword>
<sequence>MSPILPLLLLSLYLTLGTTLAQDDEEPLLRVLPPAIAVTPGEEVSLVCSHYPEDLEADLELQWYLPNSEEPISAQEFNETTVNTTQDDILRFSSENGTLTITNASLSDSGTYVCRNVDRTLEVEAEVKVYVMPSYVTEIMVVLAINAVLVLVFLGCYFWSIINDRRYKKQQQAREKLGHKR</sequence>
<dbReference type="OrthoDB" id="5970915at2759"/>
<reference evidence="4" key="2">
    <citation type="submission" date="2020-11" db="EMBL/GenBank/DDBJ databases">
        <authorList>
            <person name="McCartney M.A."/>
            <person name="Auch B."/>
            <person name="Kono T."/>
            <person name="Mallez S."/>
            <person name="Becker A."/>
            <person name="Gohl D.M."/>
            <person name="Silverstein K.A.T."/>
            <person name="Koren S."/>
            <person name="Bechman K.B."/>
            <person name="Herman A."/>
            <person name="Abrahante J.E."/>
            <person name="Garbe J."/>
        </authorList>
    </citation>
    <scope>NUCLEOTIDE SEQUENCE</scope>
    <source>
        <strain evidence="4">Duluth1</strain>
        <tissue evidence="4">Whole animal</tissue>
    </source>
</reference>
<feature type="domain" description="Ig-like" evidence="3">
    <location>
        <begin position="27"/>
        <end position="130"/>
    </location>
</feature>
<evidence type="ECO:0000259" key="3">
    <source>
        <dbReference type="PROSITE" id="PS50835"/>
    </source>
</evidence>
<dbReference type="InterPro" id="IPR003599">
    <property type="entry name" value="Ig_sub"/>
</dbReference>
<dbReference type="SMART" id="SM00409">
    <property type="entry name" value="IG"/>
    <property type="match status" value="1"/>
</dbReference>
<dbReference type="Gene3D" id="2.60.40.10">
    <property type="entry name" value="Immunoglobulins"/>
    <property type="match status" value="1"/>
</dbReference>
<gene>
    <name evidence="4" type="ORF">DPMN_139179</name>
</gene>
<name>A0A9D4G5I7_DREPO</name>
<keyword evidence="1" id="KW-0472">Membrane</keyword>
<feature type="chain" id="PRO_5039041649" description="Ig-like domain-containing protein" evidence="2">
    <location>
        <begin position="22"/>
        <end position="181"/>
    </location>
</feature>
<dbReference type="Proteomes" id="UP000828390">
    <property type="component" value="Unassembled WGS sequence"/>
</dbReference>
<comment type="caution">
    <text evidence="4">The sequence shown here is derived from an EMBL/GenBank/DDBJ whole genome shotgun (WGS) entry which is preliminary data.</text>
</comment>
<dbReference type="SUPFAM" id="SSF48726">
    <property type="entry name" value="Immunoglobulin"/>
    <property type="match status" value="1"/>
</dbReference>
<keyword evidence="5" id="KW-1185">Reference proteome</keyword>
<evidence type="ECO:0000313" key="5">
    <source>
        <dbReference type="Proteomes" id="UP000828390"/>
    </source>
</evidence>